<dbReference type="Gene3D" id="2.160.10.10">
    <property type="entry name" value="Hexapeptide repeat proteins"/>
    <property type="match status" value="1"/>
</dbReference>
<organism evidence="1 2">
    <name type="scientific">Vitis vinifera</name>
    <name type="common">Grape</name>
    <dbReference type="NCBI Taxonomy" id="29760"/>
    <lineage>
        <taxon>Eukaryota</taxon>
        <taxon>Viridiplantae</taxon>
        <taxon>Streptophyta</taxon>
        <taxon>Embryophyta</taxon>
        <taxon>Tracheophyta</taxon>
        <taxon>Spermatophyta</taxon>
        <taxon>Magnoliopsida</taxon>
        <taxon>eudicotyledons</taxon>
        <taxon>Gunneridae</taxon>
        <taxon>Pentapetalae</taxon>
        <taxon>rosids</taxon>
        <taxon>Vitales</taxon>
        <taxon>Vitaceae</taxon>
        <taxon>Viteae</taxon>
        <taxon>Vitis</taxon>
    </lineage>
</organism>
<evidence type="ECO:0000313" key="1">
    <source>
        <dbReference type="EMBL" id="RVW78159.1"/>
    </source>
</evidence>
<protein>
    <submittedName>
        <fullName evidence="1">Uncharacterized protein</fullName>
    </submittedName>
</protein>
<gene>
    <name evidence="1" type="ORF">CK203_049709</name>
</gene>
<proteinExistence type="predicted"/>
<dbReference type="AlphaFoldDB" id="A0A438H186"/>
<dbReference type="Proteomes" id="UP000288805">
    <property type="component" value="Unassembled WGS sequence"/>
</dbReference>
<accession>A0A438H186</accession>
<name>A0A438H186_VITVI</name>
<dbReference type="EMBL" id="QGNW01000301">
    <property type="protein sequence ID" value="RVW78159.1"/>
    <property type="molecule type" value="Genomic_DNA"/>
</dbReference>
<evidence type="ECO:0000313" key="2">
    <source>
        <dbReference type="Proteomes" id="UP000288805"/>
    </source>
</evidence>
<sequence length="47" mass="4983">MVSLQPEEIQLLKSEGKVNIEAKAGVKLEIPNGAVVANKVINGPQDI</sequence>
<reference evidence="1 2" key="1">
    <citation type="journal article" date="2018" name="PLoS Genet.">
        <title>Population sequencing reveals clonal diversity and ancestral inbreeding in the grapevine cultivar Chardonnay.</title>
        <authorList>
            <person name="Roach M.J."/>
            <person name="Johnson D.L."/>
            <person name="Bohlmann J."/>
            <person name="van Vuuren H.J."/>
            <person name="Jones S.J."/>
            <person name="Pretorius I.S."/>
            <person name="Schmidt S.A."/>
            <person name="Borneman A.R."/>
        </authorList>
    </citation>
    <scope>NUCLEOTIDE SEQUENCE [LARGE SCALE GENOMIC DNA]</scope>
    <source>
        <strain evidence="2">cv. Chardonnay</strain>
        <tissue evidence="1">Leaf</tissue>
    </source>
</reference>
<comment type="caution">
    <text evidence="1">The sequence shown here is derived from an EMBL/GenBank/DDBJ whole genome shotgun (WGS) entry which is preliminary data.</text>
</comment>